<keyword evidence="3" id="KW-1185">Reference proteome</keyword>
<dbReference type="OrthoDB" id="9153755at2"/>
<dbReference type="EMBL" id="JH600070">
    <property type="protein sequence ID" value="EIJ41416.1"/>
    <property type="molecule type" value="Genomic_DNA"/>
</dbReference>
<dbReference type="AlphaFoldDB" id="I3CCS3"/>
<gene>
    <name evidence="2" type="ORF">BegalDRAFT_0498</name>
</gene>
<dbReference type="RefSeq" id="WP_002683334.1">
    <property type="nucleotide sequence ID" value="NZ_JH600070.1"/>
</dbReference>
<protein>
    <recommendedName>
        <fullName evidence="4">Outer membrane beta-barrel protein</fullName>
    </recommendedName>
</protein>
<evidence type="ECO:0008006" key="4">
    <source>
        <dbReference type="Google" id="ProtNLM"/>
    </source>
</evidence>
<dbReference type="eggNOG" id="COG5338">
    <property type="taxonomic scope" value="Bacteria"/>
</dbReference>
<sequence length="385" mass="43552">MRPCIKTFLTCCLITYAPYSLAAESGFPVGPTVLHPSIGVELGHNDNVIQSSHDEIQSMYMRLTPAVKWELERLTDKYIIDFDTNIIRYFDSSADNAESYGLAGSADLDLPDKFHAFLSAGYHKYYDPRGTTDFDEDGNPNKWDTSTLDGKLTYGSPGAKGRIELKANYATVRYDEFDVAQITDRHLFGLGGAFHYRIQPKTYLFINADVVDTNYETNTRLDSKEYRYGIGASWFATAKTTGTLNVGYNNKAMDNDTIPDYTGTYVQALVNWRPRTYSLFDVKASRMTGESKGFGDYSLTNALGLAWTYAWTTRVSSTLGYDYADIDFAGTDRNDKKNGLYVNLNYQMRRWLSLRGGFDFIDFSSNYPDEDYNQNVVSLTLFSSF</sequence>
<dbReference type="Proteomes" id="UP000005744">
    <property type="component" value="Unassembled WGS sequence"/>
</dbReference>
<accession>I3CCS3</accession>
<evidence type="ECO:0000313" key="2">
    <source>
        <dbReference type="EMBL" id="EIJ41416.1"/>
    </source>
</evidence>
<proteinExistence type="predicted"/>
<reference evidence="2 3" key="1">
    <citation type="submission" date="2011-11" db="EMBL/GenBank/DDBJ databases">
        <title>Improved High-Quality Draft sequence of Beggiatoa alba B18lD.</title>
        <authorList>
            <consortium name="US DOE Joint Genome Institute"/>
            <person name="Lucas S."/>
            <person name="Han J."/>
            <person name="Lapidus A."/>
            <person name="Cheng J.-F."/>
            <person name="Goodwin L."/>
            <person name="Pitluck S."/>
            <person name="Peters L."/>
            <person name="Mikhailova N."/>
            <person name="Held B."/>
            <person name="Detter J.C."/>
            <person name="Han C."/>
            <person name="Tapia R."/>
            <person name="Land M."/>
            <person name="Hauser L."/>
            <person name="Kyrpides N."/>
            <person name="Ivanova N."/>
            <person name="Pagani I."/>
            <person name="Samuel K."/>
            <person name="Teske A."/>
            <person name="Mueller J."/>
            <person name="Woyke T."/>
        </authorList>
    </citation>
    <scope>NUCLEOTIDE SEQUENCE [LARGE SCALE GENOMIC DNA]</scope>
    <source>
        <strain evidence="2 3">B18LD</strain>
    </source>
</reference>
<keyword evidence="1" id="KW-0732">Signal</keyword>
<evidence type="ECO:0000313" key="3">
    <source>
        <dbReference type="Proteomes" id="UP000005744"/>
    </source>
</evidence>
<dbReference type="HOGENOM" id="CLU_052040_0_0_6"/>
<dbReference type="InterPro" id="IPR018759">
    <property type="entry name" value="BBP2_2"/>
</dbReference>
<name>I3CCS3_9GAMM</name>
<feature type="chain" id="PRO_5003668738" description="Outer membrane beta-barrel protein" evidence="1">
    <location>
        <begin position="23"/>
        <end position="385"/>
    </location>
</feature>
<organism evidence="2 3">
    <name type="scientific">Beggiatoa alba B18LD</name>
    <dbReference type="NCBI Taxonomy" id="395493"/>
    <lineage>
        <taxon>Bacteria</taxon>
        <taxon>Pseudomonadati</taxon>
        <taxon>Pseudomonadota</taxon>
        <taxon>Gammaproteobacteria</taxon>
        <taxon>Thiotrichales</taxon>
        <taxon>Thiotrichaceae</taxon>
        <taxon>Beggiatoa</taxon>
    </lineage>
</organism>
<feature type="signal peptide" evidence="1">
    <location>
        <begin position="1"/>
        <end position="22"/>
    </location>
</feature>
<evidence type="ECO:0000256" key="1">
    <source>
        <dbReference type="SAM" id="SignalP"/>
    </source>
</evidence>
<dbReference type="SUPFAM" id="SSF56935">
    <property type="entry name" value="Porins"/>
    <property type="match status" value="1"/>
</dbReference>
<dbReference type="Pfam" id="PF10082">
    <property type="entry name" value="BBP2_2"/>
    <property type="match status" value="1"/>
</dbReference>
<dbReference type="STRING" id="395493.BegalDRAFT_0498"/>